<evidence type="ECO:0008006" key="4">
    <source>
        <dbReference type="Google" id="ProtNLM"/>
    </source>
</evidence>
<evidence type="ECO:0000256" key="1">
    <source>
        <dbReference type="SAM" id="SignalP"/>
    </source>
</evidence>
<dbReference type="Proteomes" id="UP001303046">
    <property type="component" value="Unassembled WGS sequence"/>
</dbReference>
<proteinExistence type="predicted"/>
<dbReference type="EMBL" id="JAVFWL010000005">
    <property type="protein sequence ID" value="KAK6754396.1"/>
    <property type="molecule type" value="Genomic_DNA"/>
</dbReference>
<reference evidence="2 3" key="1">
    <citation type="submission" date="2023-08" db="EMBL/GenBank/DDBJ databases">
        <title>A Necator americanus chromosomal reference genome.</title>
        <authorList>
            <person name="Ilik V."/>
            <person name="Petrzelkova K.J."/>
            <person name="Pardy F."/>
            <person name="Fuh T."/>
            <person name="Niatou-Singa F.S."/>
            <person name="Gouil Q."/>
            <person name="Baker L."/>
            <person name="Ritchie M.E."/>
            <person name="Jex A.R."/>
            <person name="Gazzola D."/>
            <person name="Li H."/>
            <person name="Toshio Fujiwara R."/>
            <person name="Zhan B."/>
            <person name="Aroian R.V."/>
            <person name="Pafco B."/>
            <person name="Schwarz E.M."/>
        </authorList>
    </citation>
    <scope>NUCLEOTIDE SEQUENCE [LARGE SCALE GENOMIC DNA]</scope>
    <source>
        <strain evidence="2 3">Aroian</strain>
        <tissue evidence="2">Whole animal</tissue>
    </source>
</reference>
<evidence type="ECO:0000313" key="3">
    <source>
        <dbReference type="Proteomes" id="UP001303046"/>
    </source>
</evidence>
<protein>
    <recommendedName>
        <fullName evidence="4">SCP domain-containing protein</fullName>
    </recommendedName>
</protein>
<name>A0ABR1DWW9_NECAM</name>
<accession>A0ABR1DWW9</accession>
<dbReference type="Pfam" id="PF17641">
    <property type="entry name" value="ASPRs"/>
    <property type="match status" value="1"/>
</dbReference>
<feature type="chain" id="PRO_5046065991" description="SCP domain-containing protein" evidence="1">
    <location>
        <begin position="21"/>
        <end position="141"/>
    </location>
</feature>
<feature type="signal peptide" evidence="1">
    <location>
        <begin position="1"/>
        <end position="20"/>
    </location>
</feature>
<comment type="caution">
    <text evidence="2">The sequence shown here is derived from an EMBL/GenBank/DDBJ whole genome shotgun (WGS) entry which is preliminary data.</text>
</comment>
<keyword evidence="3" id="KW-1185">Reference proteome</keyword>
<dbReference type="InterPro" id="IPR035109">
    <property type="entry name" value="ASPR"/>
</dbReference>
<gene>
    <name evidence="2" type="primary">Necator_chrV.g18207</name>
    <name evidence="2" type="ORF">RB195_013416</name>
</gene>
<evidence type="ECO:0000313" key="2">
    <source>
        <dbReference type="EMBL" id="KAK6754396.1"/>
    </source>
</evidence>
<sequence>MMSIPCILTFILIAVSLTESTHDIPDCPAKKRALSDNLRDQLFSGILAQKPDLKYDCGLELKAARILERSGPGSKAMKTLSNNKSRLFFEIEEEPDIGVGVMTKAALNTWKDYISLLGHRETVGCNYVFQDKKHKYICIFE</sequence>
<keyword evidence="1" id="KW-0732">Signal</keyword>
<organism evidence="2 3">
    <name type="scientific">Necator americanus</name>
    <name type="common">Human hookworm</name>
    <dbReference type="NCBI Taxonomy" id="51031"/>
    <lineage>
        <taxon>Eukaryota</taxon>
        <taxon>Metazoa</taxon>
        <taxon>Ecdysozoa</taxon>
        <taxon>Nematoda</taxon>
        <taxon>Chromadorea</taxon>
        <taxon>Rhabditida</taxon>
        <taxon>Rhabditina</taxon>
        <taxon>Rhabditomorpha</taxon>
        <taxon>Strongyloidea</taxon>
        <taxon>Ancylostomatidae</taxon>
        <taxon>Bunostominae</taxon>
        <taxon>Necator</taxon>
    </lineage>
</organism>